<dbReference type="EMBL" id="JADNRY010000433">
    <property type="protein sequence ID" value="KAF9056778.1"/>
    <property type="molecule type" value="Genomic_DNA"/>
</dbReference>
<dbReference type="AlphaFoldDB" id="A0A9P5TXF3"/>
<accession>A0A9P5TXF3</accession>
<dbReference type="Pfam" id="PF00135">
    <property type="entry name" value="COesterase"/>
    <property type="match status" value="1"/>
</dbReference>
<proteinExistence type="inferred from homology"/>
<dbReference type="SUPFAM" id="SSF53474">
    <property type="entry name" value="alpha/beta-Hydrolases"/>
    <property type="match status" value="1"/>
</dbReference>
<gene>
    <name evidence="5" type="ORF">BDP27DRAFT_1275615</name>
</gene>
<dbReference type="InterPro" id="IPR019826">
    <property type="entry name" value="Carboxylesterase_B_AS"/>
</dbReference>
<evidence type="ECO:0000256" key="1">
    <source>
        <dbReference type="ARBA" id="ARBA00005964"/>
    </source>
</evidence>
<dbReference type="PROSITE" id="PS00122">
    <property type="entry name" value="CARBOXYLESTERASE_B_1"/>
    <property type="match status" value="1"/>
</dbReference>
<protein>
    <recommendedName>
        <fullName evidence="3">Carboxylic ester hydrolase</fullName>
        <ecNumber evidence="3">3.1.1.-</ecNumber>
    </recommendedName>
</protein>
<feature type="signal peptide" evidence="3">
    <location>
        <begin position="1"/>
        <end position="23"/>
    </location>
</feature>
<evidence type="ECO:0000313" key="6">
    <source>
        <dbReference type="Proteomes" id="UP000772434"/>
    </source>
</evidence>
<dbReference type="Proteomes" id="UP000772434">
    <property type="component" value="Unassembled WGS sequence"/>
</dbReference>
<evidence type="ECO:0000256" key="2">
    <source>
        <dbReference type="ARBA" id="ARBA00022801"/>
    </source>
</evidence>
<feature type="chain" id="PRO_5040547776" description="Carboxylic ester hydrolase" evidence="3">
    <location>
        <begin position="24"/>
        <end position="563"/>
    </location>
</feature>
<name>A0A9P5TXF3_9AGAR</name>
<sequence>MKNGLYSLLSLLLTLNVVDLSVAKNASLVVDLGYAEYQGVLNDNTSNVDFLGIRYAKPPTGALRWKAPQYPDPVPGIQLANSQPPLCPQAFGGISQSNPFRNLSGAVSRRDIPGLPPNQDEDCLYLNVHVPGSQFNGADATYNDAQGLPVVVYIHGGGFVFGGISNASFPGSVGGYDGEDLLRNANNGVIAVIIQYRLGLFGWMAGESIKADGDLNQGLLDQQFALRWVQQHISKFGGDPSRVTIWGESGGGGSVLTHIVANDGCTEPPLFKGAISSSGVLVPYLPYNHPIPETLYTQVVEQANCSGSQNTLACLRAADVTVLAAANLQVNDEGYIGTYPFGPVIDGTFLTQRPTQLLSAGKINKVEKFLGVHNSDEGTIFLLGNNVTSLVDFTENLFSAMSENNIAEVSSLYSGLAPTVAAQSALVYGESTFVCPTYYYLETLHGIAYKGMFAVAPAFHTADVFYYFNTSLQSAEIPKFNNQSFQQAFAQGFLTFASSKDFNPNGKFDQTITPEWPLWDSQNSEMVFNRSADGLPAVGVVSSDEGLLSRCRFWHSVTNETFQ</sequence>
<comment type="caution">
    <text evidence="5">The sequence shown here is derived from an EMBL/GenBank/DDBJ whole genome shotgun (WGS) entry which is preliminary data.</text>
</comment>
<organism evidence="5 6">
    <name type="scientific">Rhodocollybia butyracea</name>
    <dbReference type="NCBI Taxonomy" id="206335"/>
    <lineage>
        <taxon>Eukaryota</taxon>
        <taxon>Fungi</taxon>
        <taxon>Dikarya</taxon>
        <taxon>Basidiomycota</taxon>
        <taxon>Agaricomycotina</taxon>
        <taxon>Agaricomycetes</taxon>
        <taxon>Agaricomycetidae</taxon>
        <taxon>Agaricales</taxon>
        <taxon>Marasmiineae</taxon>
        <taxon>Omphalotaceae</taxon>
        <taxon>Rhodocollybia</taxon>
    </lineage>
</organism>
<feature type="domain" description="Carboxylesterase type B" evidence="4">
    <location>
        <begin position="41"/>
        <end position="525"/>
    </location>
</feature>
<evidence type="ECO:0000313" key="5">
    <source>
        <dbReference type="EMBL" id="KAF9056778.1"/>
    </source>
</evidence>
<dbReference type="PANTHER" id="PTHR11559">
    <property type="entry name" value="CARBOXYLESTERASE"/>
    <property type="match status" value="1"/>
</dbReference>
<dbReference type="InterPro" id="IPR029058">
    <property type="entry name" value="AB_hydrolase_fold"/>
</dbReference>
<keyword evidence="6" id="KW-1185">Reference proteome</keyword>
<dbReference type="OrthoDB" id="408631at2759"/>
<dbReference type="EC" id="3.1.1.-" evidence="3"/>
<evidence type="ECO:0000256" key="3">
    <source>
        <dbReference type="RuleBase" id="RU361235"/>
    </source>
</evidence>
<dbReference type="InterPro" id="IPR050309">
    <property type="entry name" value="Type-B_Carboxylest/Lipase"/>
</dbReference>
<reference evidence="5" key="1">
    <citation type="submission" date="2020-11" db="EMBL/GenBank/DDBJ databases">
        <authorList>
            <consortium name="DOE Joint Genome Institute"/>
            <person name="Ahrendt S."/>
            <person name="Riley R."/>
            <person name="Andreopoulos W."/>
            <person name="Labutti K."/>
            <person name="Pangilinan J."/>
            <person name="Ruiz-Duenas F.J."/>
            <person name="Barrasa J.M."/>
            <person name="Sanchez-Garcia M."/>
            <person name="Camarero S."/>
            <person name="Miyauchi S."/>
            <person name="Serrano A."/>
            <person name="Linde D."/>
            <person name="Babiker R."/>
            <person name="Drula E."/>
            <person name="Ayuso-Fernandez I."/>
            <person name="Pacheco R."/>
            <person name="Padilla G."/>
            <person name="Ferreira P."/>
            <person name="Barriuso J."/>
            <person name="Kellner H."/>
            <person name="Castanera R."/>
            <person name="Alfaro M."/>
            <person name="Ramirez L."/>
            <person name="Pisabarro A.G."/>
            <person name="Kuo A."/>
            <person name="Tritt A."/>
            <person name="Lipzen A."/>
            <person name="He G."/>
            <person name="Yan M."/>
            <person name="Ng V."/>
            <person name="Cullen D."/>
            <person name="Martin F."/>
            <person name="Rosso M.-N."/>
            <person name="Henrissat B."/>
            <person name="Hibbett D."/>
            <person name="Martinez A.T."/>
            <person name="Grigoriev I.V."/>
        </authorList>
    </citation>
    <scope>NUCLEOTIDE SEQUENCE</scope>
    <source>
        <strain evidence="5">AH 40177</strain>
    </source>
</reference>
<keyword evidence="3" id="KW-0732">Signal</keyword>
<comment type="similarity">
    <text evidence="1 3">Belongs to the type-B carboxylesterase/lipase family.</text>
</comment>
<evidence type="ECO:0000259" key="4">
    <source>
        <dbReference type="Pfam" id="PF00135"/>
    </source>
</evidence>
<dbReference type="Gene3D" id="3.40.50.1820">
    <property type="entry name" value="alpha/beta hydrolase"/>
    <property type="match status" value="1"/>
</dbReference>
<keyword evidence="2 3" id="KW-0378">Hydrolase</keyword>
<dbReference type="InterPro" id="IPR002018">
    <property type="entry name" value="CarbesteraseB"/>
</dbReference>
<dbReference type="GO" id="GO:0016787">
    <property type="term" value="F:hydrolase activity"/>
    <property type="evidence" value="ECO:0007669"/>
    <property type="project" value="UniProtKB-KW"/>
</dbReference>